<dbReference type="InterPro" id="IPR001791">
    <property type="entry name" value="Laminin_G"/>
</dbReference>
<accession>A0A2C9JZ44</accession>
<sequence length="837" mass="91712">MPSQMTLSIKLYLAVLSICSVSAGQSRGKIVAFFQTSCATAAPNPCEQVCTDIRSGGFYCECNDGYTINADGMTCTGPAKPNKPGDKAVSDNDIVQVKSVDLTKGLPPLQSSAHTMWLKSDSSLVLDRNTYKGGSSIYNIPEGGSSKLDSYMDYDIKEGGDYIEDLNQPPEKKSPMTSCHGIVCQNNGTCTSVDSKGACLCPLGTYGTYCESEIEIKYPKFTGDGYLALPLLRNAHREFQVELIFRPESYDGLVLFSTETSNAEKDFFSVVLSGGFVTFRFDCGTGHAELKSTTQVKLNAWNRLVITRVDNKGKLKLNEDPVTEGVSQGEYTRITLRLNLYVGGYSDMTSVSERVGTTHQFVGCLQELRLNGRRVDFRKRNILGESEFGVNVRECSANVCDNVFCENGGTCTARSADQSICLCPLGFFGDSCTESQPVHVPQFSGHSYLEFPGLQRSVLSYTDIEITFKPTSSDGTLFYNGFSRDRKGDFLSLSLQGGFLEFRFDLGTGPAILRSMETLTMNSWHIVRASRTGLMGTLNVDDQPQVSGQSEGAFTQLSLFDGLYLGGHPNFDQTSVLSNATQAFSGCLQKVIINKRTLDLVGGATYGVNVSPCSHPCAGEPCLNGGECRPNLDMFTCLCPLGYTNTNCEEPQEQLPTLPMFSGDSYLMYNDSRIVRRVVGGKMDLQLTIRPTDPDGLLFWSGEDLGQRSSRDFFALGFHARSLQLSFNLGSGEALIIYNETDLFDGQWHFIRVQRSKQDAYLEVDKKEIVEGSSPGSYTNLNTDSTVYLGGMPNVLEKTAGRYRRGFGGCISDLKLATDYDVKLVPQAYTGRNIGQC</sequence>
<dbReference type="KEGG" id="bgt:106073722"/>
<dbReference type="Proteomes" id="UP000076420">
    <property type="component" value="Unassembled WGS sequence"/>
</dbReference>
<dbReference type="InterPro" id="IPR013320">
    <property type="entry name" value="ConA-like_dom_sf"/>
</dbReference>
<keyword evidence="6" id="KW-0732">Signal</keyword>
<dbReference type="SMART" id="SM00179">
    <property type="entry name" value="EGF_CA"/>
    <property type="match status" value="3"/>
</dbReference>
<dbReference type="PROSITE" id="PS50025">
    <property type="entry name" value="LAM_G_DOMAIN"/>
    <property type="match status" value="3"/>
</dbReference>
<evidence type="ECO:0000256" key="5">
    <source>
        <dbReference type="PROSITE-ProRule" id="PRU00122"/>
    </source>
</evidence>
<name>A0A2C9JZ44_BIOGL</name>
<evidence type="ECO:0008006" key="11">
    <source>
        <dbReference type="Google" id="ProtNLM"/>
    </source>
</evidence>
<proteinExistence type="predicted"/>
<feature type="chain" id="PRO_5012925955" description="Pikachurin" evidence="6">
    <location>
        <begin position="24"/>
        <end position="837"/>
    </location>
</feature>
<dbReference type="InterPro" id="IPR013032">
    <property type="entry name" value="EGF-like_CS"/>
</dbReference>
<evidence type="ECO:0000313" key="10">
    <source>
        <dbReference type="Proteomes" id="UP000076420"/>
    </source>
</evidence>
<dbReference type="VEuPathDB" id="VectorBase:BGLAX_030603"/>
<dbReference type="PROSITE" id="PS50026">
    <property type="entry name" value="EGF_3"/>
    <property type="match status" value="3"/>
</dbReference>
<dbReference type="SUPFAM" id="SSF49899">
    <property type="entry name" value="Concanavalin A-like lectins/glucanases"/>
    <property type="match status" value="3"/>
</dbReference>
<evidence type="ECO:0000259" key="8">
    <source>
        <dbReference type="PROSITE" id="PS50026"/>
    </source>
</evidence>
<evidence type="ECO:0000313" key="9">
    <source>
        <dbReference type="EnsemblMetazoa" id="BGLB010384-PB"/>
    </source>
</evidence>
<dbReference type="VEuPathDB" id="VectorBase:BGLB010384"/>
<evidence type="ECO:0000256" key="4">
    <source>
        <dbReference type="PROSITE-ProRule" id="PRU00076"/>
    </source>
</evidence>
<evidence type="ECO:0000256" key="3">
    <source>
        <dbReference type="ARBA" id="ARBA00023157"/>
    </source>
</evidence>
<dbReference type="GO" id="GO:0016020">
    <property type="term" value="C:membrane"/>
    <property type="evidence" value="ECO:0007669"/>
    <property type="project" value="UniProtKB-SubCell"/>
</dbReference>
<feature type="domain" description="EGF-like" evidence="8">
    <location>
        <begin position="175"/>
        <end position="211"/>
    </location>
</feature>
<dbReference type="Gene3D" id="2.60.120.200">
    <property type="match status" value="3"/>
</dbReference>
<dbReference type="InterPro" id="IPR050372">
    <property type="entry name" value="Neurexin-related_CASP"/>
</dbReference>
<dbReference type="GO" id="GO:0005509">
    <property type="term" value="F:calcium ion binding"/>
    <property type="evidence" value="ECO:0007669"/>
    <property type="project" value="InterPro"/>
</dbReference>
<dbReference type="STRING" id="6526.A0A2C9JZ44"/>
<gene>
    <name evidence="9" type="primary">106073722</name>
</gene>
<keyword evidence="2" id="KW-0677">Repeat</keyword>
<dbReference type="SUPFAM" id="SSF57196">
    <property type="entry name" value="EGF/Laminin"/>
    <property type="match status" value="1"/>
</dbReference>
<dbReference type="Pfam" id="PF00008">
    <property type="entry name" value="EGF"/>
    <property type="match status" value="1"/>
</dbReference>
<evidence type="ECO:0000259" key="7">
    <source>
        <dbReference type="PROSITE" id="PS50025"/>
    </source>
</evidence>
<dbReference type="AlphaFoldDB" id="A0A2C9JZ44"/>
<dbReference type="PANTHER" id="PTHR15036:SF85">
    <property type="entry name" value="SP2353, ISOFORM A"/>
    <property type="match status" value="1"/>
</dbReference>
<dbReference type="CDD" id="cd00110">
    <property type="entry name" value="LamG"/>
    <property type="match status" value="3"/>
</dbReference>
<feature type="signal peptide" evidence="6">
    <location>
        <begin position="1"/>
        <end position="23"/>
    </location>
</feature>
<protein>
    <recommendedName>
        <fullName evidence="11">Pikachurin</fullName>
    </recommendedName>
</protein>
<evidence type="ECO:0000256" key="2">
    <source>
        <dbReference type="ARBA" id="ARBA00022737"/>
    </source>
</evidence>
<reference evidence="9" key="1">
    <citation type="submission" date="2020-05" db="UniProtKB">
        <authorList>
            <consortium name="EnsemblMetazoa"/>
        </authorList>
    </citation>
    <scope>IDENTIFICATION</scope>
    <source>
        <strain evidence="9">BB02</strain>
    </source>
</reference>
<feature type="domain" description="Laminin G" evidence="7">
    <location>
        <begin position="656"/>
        <end position="837"/>
    </location>
</feature>
<feature type="disulfide bond" evidence="4">
    <location>
        <begin position="201"/>
        <end position="210"/>
    </location>
</feature>
<dbReference type="Pfam" id="PF12661">
    <property type="entry name" value="hEGF"/>
    <property type="match status" value="1"/>
</dbReference>
<keyword evidence="1 4" id="KW-0245">EGF-like domain</keyword>
<dbReference type="PROSITE" id="PS00022">
    <property type="entry name" value="EGF_1"/>
    <property type="match status" value="2"/>
</dbReference>
<dbReference type="EnsemblMetazoa" id="BGLB010384-RB">
    <property type="protein sequence ID" value="BGLB010384-PB"/>
    <property type="gene ID" value="BGLB010384"/>
</dbReference>
<evidence type="ECO:0000256" key="1">
    <source>
        <dbReference type="ARBA" id="ARBA00022536"/>
    </source>
</evidence>
<dbReference type="OrthoDB" id="10014052at2759"/>
<feature type="disulfide bond" evidence="4">
    <location>
        <begin position="639"/>
        <end position="648"/>
    </location>
</feature>
<dbReference type="Gene3D" id="2.10.25.10">
    <property type="entry name" value="Laminin"/>
    <property type="match status" value="4"/>
</dbReference>
<feature type="domain" description="EGF-like" evidence="8">
    <location>
        <begin position="396"/>
        <end position="433"/>
    </location>
</feature>
<feature type="domain" description="Laminin G" evidence="7">
    <location>
        <begin position="216"/>
        <end position="395"/>
    </location>
</feature>
<feature type="disulfide bond" evidence="4">
    <location>
        <begin position="423"/>
        <end position="432"/>
    </location>
</feature>
<evidence type="ECO:0000256" key="6">
    <source>
        <dbReference type="SAM" id="SignalP"/>
    </source>
</evidence>
<dbReference type="InterPro" id="IPR000742">
    <property type="entry name" value="EGF"/>
</dbReference>
<dbReference type="Pfam" id="PF00054">
    <property type="entry name" value="Laminin_G_1"/>
    <property type="match status" value="1"/>
</dbReference>
<dbReference type="Pfam" id="PF02210">
    <property type="entry name" value="Laminin_G_2"/>
    <property type="match status" value="2"/>
</dbReference>
<dbReference type="SMART" id="SM00282">
    <property type="entry name" value="LamG"/>
    <property type="match status" value="3"/>
</dbReference>
<dbReference type="PANTHER" id="PTHR15036">
    <property type="entry name" value="PIKACHURIN-LIKE PROTEIN"/>
    <property type="match status" value="1"/>
</dbReference>
<feature type="domain" description="EGF-like" evidence="8">
    <location>
        <begin position="614"/>
        <end position="649"/>
    </location>
</feature>
<dbReference type="SMART" id="SM00181">
    <property type="entry name" value="EGF"/>
    <property type="match status" value="4"/>
</dbReference>
<dbReference type="InterPro" id="IPR001881">
    <property type="entry name" value="EGF-like_Ca-bd_dom"/>
</dbReference>
<dbReference type="CDD" id="cd00054">
    <property type="entry name" value="EGF_CA"/>
    <property type="match status" value="1"/>
</dbReference>
<comment type="caution">
    <text evidence="4">Lacks conserved residue(s) required for the propagation of feature annotation.</text>
</comment>
<feature type="disulfide bond" evidence="5">
    <location>
        <begin position="810"/>
        <end position="837"/>
    </location>
</feature>
<organism evidence="9 10">
    <name type="scientific">Biomphalaria glabrata</name>
    <name type="common">Bloodfluke planorb</name>
    <name type="synonym">Freshwater snail</name>
    <dbReference type="NCBI Taxonomy" id="6526"/>
    <lineage>
        <taxon>Eukaryota</taxon>
        <taxon>Metazoa</taxon>
        <taxon>Spiralia</taxon>
        <taxon>Lophotrochozoa</taxon>
        <taxon>Mollusca</taxon>
        <taxon>Gastropoda</taxon>
        <taxon>Heterobranchia</taxon>
        <taxon>Euthyneura</taxon>
        <taxon>Panpulmonata</taxon>
        <taxon>Hygrophila</taxon>
        <taxon>Lymnaeoidea</taxon>
        <taxon>Planorbidae</taxon>
        <taxon>Biomphalaria</taxon>
    </lineage>
</organism>
<keyword evidence="3 4" id="KW-1015">Disulfide bond</keyword>
<dbReference type="PROSITE" id="PS01186">
    <property type="entry name" value="EGF_2"/>
    <property type="match status" value="2"/>
</dbReference>
<feature type="domain" description="Laminin G" evidence="7">
    <location>
        <begin position="438"/>
        <end position="613"/>
    </location>
</feature>